<gene>
    <name evidence="7" type="ORF">HMPREF1052_0216</name>
</gene>
<dbReference type="RefSeq" id="WP_005759158.1">
    <property type="nucleotide sequence ID" value="NZ_AJSX01000007.1"/>
</dbReference>
<evidence type="ECO:0000256" key="4">
    <source>
        <dbReference type="PROSITE-ProRule" id="PRU00433"/>
    </source>
</evidence>
<dbReference type="eggNOG" id="COG2863">
    <property type="taxonomic scope" value="Bacteria"/>
</dbReference>
<dbReference type="InterPro" id="IPR009056">
    <property type="entry name" value="Cyt_c-like_dom"/>
</dbReference>
<organism evidence="7 8">
    <name type="scientific">Pasteurella bettyae CCUG 2042</name>
    <dbReference type="NCBI Taxonomy" id="1095749"/>
    <lineage>
        <taxon>Bacteria</taxon>
        <taxon>Pseudomonadati</taxon>
        <taxon>Pseudomonadota</taxon>
        <taxon>Gammaproteobacteria</taxon>
        <taxon>Pasteurellales</taxon>
        <taxon>Pasteurellaceae</taxon>
        <taxon>Pasteurella</taxon>
    </lineage>
</organism>
<dbReference type="Pfam" id="PF00034">
    <property type="entry name" value="Cytochrom_C"/>
    <property type="match status" value="1"/>
</dbReference>
<evidence type="ECO:0000313" key="8">
    <source>
        <dbReference type="Proteomes" id="UP000006457"/>
    </source>
</evidence>
<evidence type="ECO:0000256" key="2">
    <source>
        <dbReference type="ARBA" id="ARBA00022723"/>
    </source>
</evidence>
<dbReference type="Proteomes" id="UP000006457">
    <property type="component" value="Unassembled WGS sequence"/>
</dbReference>
<dbReference type="Gene3D" id="1.10.760.10">
    <property type="entry name" value="Cytochrome c-like domain"/>
    <property type="match status" value="1"/>
</dbReference>
<feature type="domain" description="Cytochrome c" evidence="6">
    <location>
        <begin position="23"/>
        <end position="102"/>
    </location>
</feature>
<sequence length="102" mass="11335">MKNSTKIFLFSTALFTLAFNAYADIDKGKRLYKMNCATCHGSNAEKSAFDQSKVIKQLSAEEIIVALQDRKAGKIEGAGNNIKSRLNEAQMQDLAEFIQTLK</sequence>
<evidence type="ECO:0000256" key="1">
    <source>
        <dbReference type="ARBA" id="ARBA00022617"/>
    </source>
</evidence>
<proteinExistence type="predicted"/>
<dbReference type="GO" id="GO:0046872">
    <property type="term" value="F:metal ion binding"/>
    <property type="evidence" value="ECO:0007669"/>
    <property type="project" value="UniProtKB-KW"/>
</dbReference>
<accession>I3DIL5</accession>
<dbReference type="OrthoDB" id="5690796at2"/>
<keyword evidence="8" id="KW-1185">Reference proteome</keyword>
<dbReference type="PATRIC" id="fig|1095749.3.peg.450"/>
<dbReference type="EMBL" id="AJSX01000007">
    <property type="protein sequence ID" value="EIJ71558.1"/>
    <property type="molecule type" value="Genomic_DNA"/>
</dbReference>
<dbReference type="GO" id="GO:0009055">
    <property type="term" value="F:electron transfer activity"/>
    <property type="evidence" value="ECO:0007669"/>
    <property type="project" value="InterPro"/>
</dbReference>
<reference evidence="7 8" key="1">
    <citation type="submission" date="2012-03" db="EMBL/GenBank/DDBJ databases">
        <authorList>
            <person name="Harkins D.M."/>
            <person name="Madupu R."/>
            <person name="Durkin A.S."/>
            <person name="Torralba M."/>
            <person name="Methe B."/>
            <person name="Sutton G.G."/>
            <person name="Nelson K.E."/>
        </authorList>
    </citation>
    <scope>NUCLEOTIDE SEQUENCE [LARGE SCALE GENOMIC DNA]</scope>
    <source>
        <strain evidence="7 8">CCUG 2042</strain>
    </source>
</reference>
<dbReference type="AlphaFoldDB" id="I3DIL5"/>
<keyword evidence="5" id="KW-0732">Signal</keyword>
<feature type="signal peptide" evidence="5">
    <location>
        <begin position="1"/>
        <end position="23"/>
    </location>
</feature>
<evidence type="ECO:0000256" key="3">
    <source>
        <dbReference type="ARBA" id="ARBA00023004"/>
    </source>
</evidence>
<keyword evidence="3 4" id="KW-0408">Iron</keyword>
<keyword evidence="1 4" id="KW-0349">Heme</keyword>
<protein>
    <submittedName>
        <fullName evidence="7">Cytochrome C</fullName>
    </submittedName>
</protein>
<evidence type="ECO:0000259" key="6">
    <source>
        <dbReference type="PROSITE" id="PS51007"/>
    </source>
</evidence>
<name>I3DIL5_9PAST</name>
<evidence type="ECO:0000256" key="5">
    <source>
        <dbReference type="SAM" id="SignalP"/>
    </source>
</evidence>
<keyword evidence="2 4" id="KW-0479">Metal-binding</keyword>
<dbReference type="GO" id="GO:0020037">
    <property type="term" value="F:heme binding"/>
    <property type="evidence" value="ECO:0007669"/>
    <property type="project" value="InterPro"/>
</dbReference>
<feature type="chain" id="PRO_5003669796" evidence="5">
    <location>
        <begin position="24"/>
        <end position="102"/>
    </location>
</feature>
<dbReference type="PROSITE" id="PS51007">
    <property type="entry name" value="CYTC"/>
    <property type="match status" value="1"/>
</dbReference>
<dbReference type="SUPFAM" id="SSF46626">
    <property type="entry name" value="Cytochrome c"/>
    <property type="match status" value="1"/>
</dbReference>
<evidence type="ECO:0000313" key="7">
    <source>
        <dbReference type="EMBL" id="EIJ71558.1"/>
    </source>
</evidence>
<dbReference type="InterPro" id="IPR036909">
    <property type="entry name" value="Cyt_c-like_dom_sf"/>
</dbReference>
<comment type="caution">
    <text evidence="7">The sequence shown here is derived from an EMBL/GenBank/DDBJ whole genome shotgun (WGS) entry which is preliminary data.</text>
</comment>